<dbReference type="PANTHER" id="PTHR33911:SF1">
    <property type="entry name" value="RRNA-PROCESSING PROTEIN EFG1"/>
    <property type="match status" value="1"/>
</dbReference>
<feature type="region of interest" description="Disordered" evidence="9">
    <location>
        <begin position="1"/>
        <end position="25"/>
    </location>
</feature>
<evidence type="ECO:0000256" key="5">
    <source>
        <dbReference type="ARBA" id="ARBA00022552"/>
    </source>
</evidence>
<evidence type="ECO:0000256" key="4">
    <source>
        <dbReference type="ARBA" id="ARBA00019827"/>
    </source>
</evidence>
<evidence type="ECO:0000256" key="2">
    <source>
        <dbReference type="ARBA" id="ARBA00006916"/>
    </source>
</evidence>
<gene>
    <name evidence="10" type="ORF">WICMUC_000682</name>
</gene>
<sequence>MAPIKTNRKQNNNSDGDSLNVIGSGSSKINKKIRDIERLLSKKRDQLPSDILVEKERQLAALKTELNNLSEVQKVKKIAKKYHMVRFFEKKKALRKYKQIKKEYDQLIVDVADKKDLKKLRKKLTHHEIDLAYVVNFPKDQKYIALYPTEDNNLPSNDPNKKKGLQKTENEKNAFKKQIEKWLKDDQLPVSIEDILSGKSYEHKIIRKIPSNVPDAPVSNKGKQGDGEEKEGEEEDEFFE</sequence>
<name>A0A9P8TID6_9ASCO</name>
<evidence type="ECO:0000256" key="6">
    <source>
        <dbReference type="ARBA" id="ARBA00023054"/>
    </source>
</evidence>
<evidence type="ECO:0000256" key="8">
    <source>
        <dbReference type="SAM" id="Coils"/>
    </source>
</evidence>
<dbReference type="GO" id="GO:0000462">
    <property type="term" value="P:maturation of SSU-rRNA from tricistronic rRNA transcript (SSU-rRNA, 5.8S rRNA, LSU-rRNA)"/>
    <property type="evidence" value="ECO:0007669"/>
    <property type="project" value="TreeGrafter"/>
</dbReference>
<dbReference type="OrthoDB" id="47732at2759"/>
<comment type="similarity">
    <text evidence="2">Belongs to the EFG1 family.</text>
</comment>
<feature type="coiled-coil region" evidence="8">
    <location>
        <begin position="52"/>
        <end position="110"/>
    </location>
</feature>
<keyword evidence="7" id="KW-0539">Nucleus</keyword>
<dbReference type="GO" id="GO:0030688">
    <property type="term" value="C:preribosome, small subunit precursor"/>
    <property type="evidence" value="ECO:0007669"/>
    <property type="project" value="TreeGrafter"/>
</dbReference>
<proteinExistence type="inferred from homology"/>
<protein>
    <recommendedName>
        <fullName evidence="3">rRNA-processing protein EFG1</fullName>
    </recommendedName>
    <alternativeName>
        <fullName evidence="4">rRNA-processing protein efg1</fullName>
    </alternativeName>
</protein>
<feature type="compositionally biased region" description="Acidic residues" evidence="9">
    <location>
        <begin position="228"/>
        <end position="240"/>
    </location>
</feature>
<evidence type="ECO:0000256" key="7">
    <source>
        <dbReference type="ARBA" id="ARBA00023242"/>
    </source>
</evidence>
<dbReference type="AlphaFoldDB" id="A0A9P8TID6"/>
<keyword evidence="11" id="KW-1185">Reference proteome</keyword>
<dbReference type="PANTHER" id="PTHR33911">
    <property type="entry name" value="RRNA-PROCESSING PROTEIN EFG1"/>
    <property type="match status" value="1"/>
</dbReference>
<evidence type="ECO:0000256" key="3">
    <source>
        <dbReference type="ARBA" id="ARBA00018689"/>
    </source>
</evidence>
<evidence type="ECO:0000256" key="1">
    <source>
        <dbReference type="ARBA" id="ARBA00004604"/>
    </source>
</evidence>
<evidence type="ECO:0000313" key="10">
    <source>
        <dbReference type="EMBL" id="KAH3679939.1"/>
    </source>
</evidence>
<dbReference type="GO" id="GO:0005730">
    <property type="term" value="C:nucleolus"/>
    <property type="evidence" value="ECO:0007669"/>
    <property type="project" value="UniProtKB-SubCell"/>
</dbReference>
<reference evidence="10" key="2">
    <citation type="submission" date="2021-01" db="EMBL/GenBank/DDBJ databases">
        <authorList>
            <person name="Schikora-Tamarit M.A."/>
        </authorList>
    </citation>
    <scope>NUCLEOTIDE SEQUENCE</scope>
    <source>
        <strain evidence="10">CBS6341</strain>
    </source>
</reference>
<accession>A0A9P8TID6</accession>
<dbReference type="InterPro" id="IPR050786">
    <property type="entry name" value="EFG1_rRNA-proc"/>
</dbReference>
<feature type="region of interest" description="Disordered" evidence="9">
    <location>
        <begin position="207"/>
        <end position="240"/>
    </location>
</feature>
<dbReference type="EMBL" id="JAEUBF010000206">
    <property type="protein sequence ID" value="KAH3679939.1"/>
    <property type="molecule type" value="Genomic_DNA"/>
</dbReference>
<keyword evidence="6 8" id="KW-0175">Coiled coil</keyword>
<organism evidence="10 11">
    <name type="scientific">Wickerhamomyces mucosus</name>
    <dbReference type="NCBI Taxonomy" id="1378264"/>
    <lineage>
        <taxon>Eukaryota</taxon>
        <taxon>Fungi</taxon>
        <taxon>Dikarya</taxon>
        <taxon>Ascomycota</taxon>
        <taxon>Saccharomycotina</taxon>
        <taxon>Saccharomycetes</taxon>
        <taxon>Phaffomycetales</taxon>
        <taxon>Wickerhamomycetaceae</taxon>
        <taxon>Wickerhamomyces</taxon>
    </lineage>
</organism>
<evidence type="ECO:0000313" key="11">
    <source>
        <dbReference type="Proteomes" id="UP000769528"/>
    </source>
</evidence>
<comment type="caution">
    <text evidence="10">The sequence shown here is derived from an EMBL/GenBank/DDBJ whole genome shotgun (WGS) entry which is preliminary data.</text>
</comment>
<feature type="compositionally biased region" description="Polar residues" evidence="9">
    <location>
        <begin position="9"/>
        <end position="25"/>
    </location>
</feature>
<dbReference type="Proteomes" id="UP000769528">
    <property type="component" value="Unassembled WGS sequence"/>
</dbReference>
<dbReference type="InterPro" id="IPR019310">
    <property type="entry name" value="Efg1"/>
</dbReference>
<feature type="region of interest" description="Disordered" evidence="9">
    <location>
        <begin position="149"/>
        <end position="170"/>
    </location>
</feature>
<keyword evidence="5" id="KW-0698">rRNA processing</keyword>
<reference evidence="10" key="1">
    <citation type="journal article" date="2021" name="Open Biol.">
        <title>Shared evolutionary footprints suggest mitochondrial oxidative damage underlies multiple complex I losses in fungi.</title>
        <authorList>
            <person name="Schikora-Tamarit M.A."/>
            <person name="Marcet-Houben M."/>
            <person name="Nosek J."/>
            <person name="Gabaldon T."/>
        </authorList>
    </citation>
    <scope>NUCLEOTIDE SEQUENCE</scope>
    <source>
        <strain evidence="10">CBS6341</strain>
    </source>
</reference>
<comment type="subcellular location">
    <subcellularLocation>
        <location evidence="1">Nucleus</location>
        <location evidence="1">Nucleolus</location>
    </subcellularLocation>
</comment>
<dbReference type="Pfam" id="PF10153">
    <property type="entry name" value="Efg1"/>
    <property type="match status" value="1"/>
</dbReference>
<evidence type="ECO:0000256" key="9">
    <source>
        <dbReference type="SAM" id="MobiDB-lite"/>
    </source>
</evidence>